<dbReference type="GO" id="GO:0006635">
    <property type="term" value="P:fatty acid beta-oxidation"/>
    <property type="evidence" value="ECO:0007669"/>
    <property type="project" value="TreeGrafter"/>
</dbReference>
<dbReference type="GO" id="GO:0015910">
    <property type="term" value="P:long-chain fatty acid import into peroxisome"/>
    <property type="evidence" value="ECO:0007669"/>
    <property type="project" value="TreeGrafter"/>
</dbReference>
<protein>
    <recommendedName>
        <fullName evidence="6">ABC transmembrane type-1 domain-containing protein</fullName>
    </recommendedName>
</protein>
<dbReference type="InterPro" id="IPR036640">
    <property type="entry name" value="ABC1_TM_sf"/>
</dbReference>
<dbReference type="GO" id="GO:0140359">
    <property type="term" value="F:ABC-type transporter activity"/>
    <property type="evidence" value="ECO:0007669"/>
    <property type="project" value="InterPro"/>
</dbReference>
<dbReference type="EMBL" id="MBFS01000562">
    <property type="protein sequence ID" value="PVV02198.1"/>
    <property type="molecule type" value="Genomic_DNA"/>
</dbReference>
<reference evidence="7 8" key="1">
    <citation type="journal article" date="2018" name="MBio">
        <title>Comparative Genomics Reveals the Core Gene Toolbox for the Fungus-Insect Symbiosis.</title>
        <authorList>
            <person name="Wang Y."/>
            <person name="Stata M."/>
            <person name="Wang W."/>
            <person name="Stajich J.E."/>
            <person name="White M.M."/>
            <person name="Moncalvo J.M."/>
        </authorList>
    </citation>
    <scope>NUCLEOTIDE SEQUENCE [LARGE SCALE GENOMIC DNA]</scope>
    <source>
        <strain evidence="7 8">SC-DP-2</strain>
    </source>
</reference>
<dbReference type="AlphaFoldDB" id="A0A2T9ZC72"/>
<sequence>MGAASKGDQTLKLRKSLVNDDLPQIKGDKKAEATGNGFVTFGSEVIPNRRFRISWRNTKILGKVVKRALTYKDPNIKNDPWYFDIRFISILFILGKVGYEFAGYFNGTLFSEFLPPLISEDKPKFIKVVIKGILLALLIAFILALNNLLAGIVQAKSRRSLTYYTDEKYIKKNIMYDVVQGKRVDNPDQRITQDIDKLSASFMVVIARIIVAPAVIIYYTVRTWLITGYYGPVSMYVYFLVGTLIGMIFIPFAASKVYFQEKAEGYFRNQYIALRDEAEEIALMGAEKKLQTESDRYMRVLYALQRRVVQFGFPLVWYSEFFNLFAIPLSYAILGIPIFGGKYDYMGPAELASITSKTAYIAIYLAQALTDIFFIAGDFSKVQGYAVRISQLWDEIDRLEIANADREIQRSTDGSIELSDVTVVTPSNETLVSNLSFKVIPGSNLLITGPNGYVRVPYNGDNVDMYTLPQKTLIVNGSLVEQVIFPLELENVIDREDVSQRVIDALRIVGLSHTLKREFHEKIIINDGQYYHNQTGYDDDSNINLRYSSATWDEVLSPGEVQKLALSRVFYANPKYAILDEATSSLDLTTERQIYSQLVNRGITVISIGHRESLTEFHKNILNMDGRGGFSFSGN</sequence>
<dbReference type="Pfam" id="PF06472">
    <property type="entry name" value="ABC_membrane_2"/>
    <property type="match status" value="1"/>
</dbReference>
<keyword evidence="4 5" id="KW-0472">Membrane</keyword>
<feature type="domain" description="ABC transmembrane type-1" evidence="6">
    <location>
        <begin position="90"/>
        <end position="356"/>
    </location>
</feature>
<dbReference type="GO" id="GO:0042760">
    <property type="term" value="P:very long-chain fatty acid catabolic process"/>
    <property type="evidence" value="ECO:0007669"/>
    <property type="project" value="TreeGrafter"/>
</dbReference>
<dbReference type="PANTHER" id="PTHR11384:SF59">
    <property type="entry name" value="LYSOSOMAL COBALAMIN TRANSPORTER ABCD4"/>
    <property type="match status" value="1"/>
</dbReference>
<dbReference type="Gene3D" id="1.20.1560.10">
    <property type="entry name" value="ABC transporter type 1, transmembrane domain"/>
    <property type="match status" value="1"/>
</dbReference>
<dbReference type="SUPFAM" id="SSF90123">
    <property type="entry name" value="ABC transporter transmembrane region"/>
    <property type="match status" value="1"/>
</dbReference>
<dbReference type="PANTHER" id="PTHR11384">
    <property type="entry name" value="ATP-BINDING CASSETTE, SUB-FAMILY D MEMBER"/>
    <property type="match status" value="1"/>
</dbReference>
<dbReference type="SUPFAM" id="SSF52540">
    <property type="entry name" value="P-loop containing nucleoside triphosphate hydrolases"/>
    <property type="match status" value="1"/>
</dbReference>
<dbReference type="GO" id="GO:0005324">
    <property type="term" value="F:long-chain fatty acid transmembrane transporter activity"/>
    <property type="evidence" value="ECO:0007669"/>
    <property type="project" value="TreeGrafter"/>
</dbReference>
<accession>A0A2T9ZC72</accession>
<organism evidence="7 8">
    <name type="scientific">Smittium megazygosporum</name>
    <dbReference type="NCBI Taxonomy" id="133381"/>
    <lineage>
        <taxon>Eukaryota</taxon>
        <taxon>Fungi</taxon>
        <taxon>Fungi incertae sedis</taxon>
        <taxon>Zoopagomycota</taxon>
        <taxon>Kickxellomycotina</taxon>
        <taxon>Harpellomycetes</taxon>
        <taxon>Harpellales</taxon>
        <taxon>Legeriomycetaceae</taxon>
        <taxon>Smittium</taxon>
    </lineage>
</organism>
<comment type="caution">
    <text evidence="7">The sequence shown here is derived from an EMBL/GenBank/DDBJ whole genome shotgun (WGS) entry which is preliminary data.</text>
</comment>
<keyword evidence="3 5" id="KW-1133">Transmembrane helix</keyword>
<dbReference type="InterPro" id="IPR011527">
    <property type="entry name" value="ABC1_TM_dom"/>
</dbReference>
<evidence type="ECO:0000259" key="6">
    <source>
        <dbReference type="PROSITE" id="PS50929"/>
    </source>
</evidence>
<gene>
    <name evidence="7" type="ORF">BB560_003354</name>
</gene>
<feature type="transmembrane region" description="Helical" evidence="5">
    <location>
        <begin position="315"/>
        <end position="339"/>
    </location>
</feature>
<evidence type="ECO:0000256" key="4">
    <source>
        <dbReference type="ARBA" id="ARBA00023136"/>
    </source>
</evidence>
<feature type="transmembrane region" description="Helical" evidence="5">
    <location>
        <begin position="233"/>
        <end position="254"/>
    </location>
</feature>
<evidence type="ECO:0000256" key="3">
    <source>
        <dbReference type="ARBA" id="ARBA00022989"/>
    </source>
</evidence>
<dbReference type="OrthoDB" id="422637at2759"/>
<dbReference type="GO" id="GO:0005778">
    <property type="term" value="C:peroxisomal membrane"/>
    <property type="evidence" value="ECO:0007669"/>
    <property type="project" value="TreeGrafter"/>
</dbReference>
<keyword evidence="1" id="KW-0813">Transport</keyword>
<dbReference type="GO" id="GO:0005524">
    <property type="term" value="F:ATP binding"/>
    <property type="evidence" value="ECO:0007669"/>
    <property type="project" value="InterPro"/>
</dbReference>
<feature type="transmembrane region" description="Helical" evidence="5">
    <location>
        <begin position="125"/>
        <end position="149"/>
    </location>
</feature>
<evidence type="ECO:0000256" key="1">
    <source>
        <dbReference type="ARBA" id="ARBA00022448"/>
    </source>
</evidence>
<evidence type="ECO:0000256" key="2">
    <source>
        <dbReference type="ARBA" id="ARBA00022692"/>
    </source>
</evidence>
<evidence type="ECO:0000256" key="5">
    <source>
        <dbReference type="SAM" id="Phobius"/>
    </source>
</evidence>
<dbReference type="InterPro" id="IPR050835">
    <property type="entry name" value="ABC_transporter_sub-D"/>
</dbReference>
<name>A0A2T9ZC72_9FUNG</name>
<feature type="transmembrane region" description="Helical" evidence="5">
    <location>
        <begin position="87"/>
        <end position="105"/>
    </location>
</feature>
<dbReference type="InterPro" id="IPR027417">
    <property type="entry name" value="P-loop_NTPase"/>
</dbReference>
<evidence type="ECO:0000313" key="8">
    <source>
        <dbReference type="Proteomes" id="UP000245609"/>
    </source>
</evidence>
<dbReference type="PROSITE" id="PS50929">
    <property type="entry name" value="ABC_TM1F"/>
    <property type="match status" value="1"/>
</dbReference>
<dbReference type="Gene3D" id="3.40.50.300">
    <property type="entry name" value="P-loop containing nucleotide triphosphate hydrolases"/>
    <property type="match status" value="1"/>
</dbReference>
<feature type="transmembrane region" description="Helical" evidence="5">
    <location>
        <begin position="200"/>
        <end position="221"/>
    </location>
</feature>
<evidence type="ECO:0000313" key="7">
    <source>
        <dbReference type="EMBL" id="PVV02198.1"/>
    </source>
</evidence>
<dbReference type="Proteomes" id="UP000245609">
    <property type="component" value="Unassembled WGS sequence"/>
</dbReference>
<dbReference type="STRING" id="133381.A0A2T9ZC72"/>
<dbReference type="GO" id="GO:0007031">
    <property type="term" value="P:peroxisome organization"/>
    <property type="evidence" value="ECO:0007669"/>
    <property type="project" value="TreeGrafter"/>
</dbReference>
<keyword evidence="8" id="KW-1185">Reference proteome</keyword>
<proteinExistence type="predicted"/>
<keyword evidence="2 5" id="KW-0812">Transmembrane</keyword>